<dbReference type="KEGG" id="aba:Acid345_2868"/>
<dbReference type="RefSeq" id="WP_011523670.1">
    <property type="nucleotide sequence ID" value="NC_008009.1"/>
</dbReference>
<evidence type="ECO:0000313" key="1">
    <source>
        <dbReference type="EMBL" id="ABF41869.1"/>
    </source>
</evidence>
<dbReference type="AlphaFoldDB" id="Q1IMN1"/>
<evidence type="ECO:0000313" key="2">
    <source>
        <dbReference type="Proteomes" id="UP000002432"/>
    </source>
</evidence>
<dbReference type="OrthoDB" id="9779968at2"/>
<dbReference type="PROSITE" id="PS51318">
    <property type="entry name" value="TAT"/>
    <property type="match status" value="1"/>
</dbReference>
<accession>Q1IMN1</accession>
<name>Q1IMN1_KORVE</name>
<dbReference type="HOGENOM" id="CLU_032896_3_1_0"/>
<dbReference type="EMBL" id="CP000360">
    <property type="protein sequence ID" value="ABF41869.1"/>
    <property type="molecule type" value="Genomic_DNA"/>
</dbReference>
<dbReference type="eggNOG" id="COG4102">
    <property type="taxonomic scope" value="Bacteria"/>
</dbReference>
<dbReference type="EnsemblBacteria" id="ABF41869">
    <property type="protein sequence ID" value="ABF41869"/>
    <property type="gene ID" value="Acid345_2868"/>
</dbReference>
<dbReference type="Pfam" id="PF07394">
    <property type="entry name" value="DUF1501"/>
    <property type="match status" value="1"/>
</dbReference>
<protein>
    <recommendedName>
        <fullName evidence="3">Twin-arginine translocation pathway signal</fullName>
    </recommendedName>
</protein>
<dbReference type="PANTHER" id="PTHR43737">
    <property type="entry name" value="BLL7424 PROTEIN"/>
    <property type="match status" value="1"/>
</dbReference>
<dbReference type="Proteomes" id="UP000002432">
    <property type="component" value="Chromosome"/>
</dbReference>
<gene>
    <name evidence="1" type="ordered locus">Acid345_2868</name>
</gene>
<keyword evidence="2" id="KW-1185">Reference proteome</keyword>
<reference evidence="1 2" key="1">
    <citation type="journal article" date="2009" name="Appl. Environ. Microbiol.">
        <title>Three genomes from the phylum Acidobacteria provide insight into the lifestyles of these microorganisms in soils.</title>
        <authorList>
            <person name="Ward N.L."/>
            <person name="Challacombe J.F."/>
            <person name="Janssen P.H."/>
            <person name="Henrissat B."/>
            <person name="Coutinho P.M."/>
            <person name="Wu M."/>
            <person name="Xie G."/>
            <person name="Haft D.H."/>
            <person name="Sait M."/>
            <person name="Badger J."/>
            <person name="Barabote R.D."/>
            <person name="Bradley B."/>
            <person name="Brettin T.S."/>
            <person name="Brinkac L.M."/>
            <person name="Bruce D."/>
            <person name="Creasy T."/>
            <person name="Daugherty S.C."/>
            <person name="Davidsen T.M."/>
            <person name="DeBoy R.T."/>
            <person name="Detter J.C."/>
            <person name="Dodson R.J."/>
            <person name="Durkin A.S."/>
            <person name="Ganapathy A."/>
            <person name="Gwinn-Giglio M."/>
            <person name="Han C.S."/>
            <person name="Khouri H."/>
            <person name="Kiss H."/>
            <person name="Kothari S.P."/>
            <person name="Madupu R."/>
            <person name="Nelson K.E."/>
            <person name="Nelson W.C."/>
            <person name="Paulsen I."/>
            <person name="Penn K."/>
            <person name="Ren Q."/>
            <person name="Rosovitz M.J."/>
            <person name="Selengut J.D."/>
            <person name="Shrivastava S."/>
            <person name="Sullivan S.A."/>
            <person name="Tapia R."/>
            <person name="Thompson L.S."/>
            <person name="Watkins K.L."/>
            <person name="Yang Q."/>
            <person name="Yu C."/>
            <person name="Zafar N."/>
            <person name="Zhou L."/>
            <person name="Kuske C.R."/>
        </authorList>
    </citation>
    <scope>NUCLEOTIDE SEQUENCE [LARGE SCALE GENOMIC DNA]</scope>
    <source>
        <strain evidence="1 2">Ellin345</strain>
    </source>
</reference>
<sequence>MPITRRIFLKNSALALVSTAVVPAFLTRAVYADALPPGKKRLVVIFQRGAADGLNIVVPHGESNYYAMRPSINIPQHDVIDLDGLFGLHPSLASFKPIWDAKHFAIVHAAGSPDPTRSHFDAQDFMESGTPGYKGTEDGWLNRALHTNDPHMKDEHFRAVALGPSLPRILAGHETAIAVNNVKQFGVAGNNPNAAPVANSFESMYATSADTVLHGTGQETFDAVKMLKDADPSKYQPSAGANYPRGRFGDALKQTAQLIKANLGVQVAFTDIGGWDHHVNEGSTQGQIANVLREFGQSISAFWTDLGDLQEETVVVTMSEFGRTARENGNRGTDHGHANVMFVLGGPVRGGRVYGQWPGLAAHQLYEGRDLALTTDFRRVLGEAVYTHLGNRDLNTVFPNYQNSPKGFLGLLG</sequence>
<dbReference type="InterPro" id="IPR006311">
    <property type="entry name" value="TAT_signal"/>
</dbReference>
<dbReference type="InterPro" id="IPR010869">
    <property type="entry name" value="DUF1501"/>
</dbReference>
<dbReference type="STRING" id="204669.Acid345_2868"/>
<evidence type="ECO:0008006" key="3">
    <source>
        <dbReference type="Google" id="ProtNLM"/>
    </source>
</evidence>
<proteinExistence type="predicted"/>
<organism evidence="1 2">
    <name type="scientific">Koribacter versatilis (strain Ellin345)</name>
    <dbReference type="NCBI Taxonomy" id="204669"/>
    <lineage>
        <taxon>Bacteria</taxon>
        <taxon>Pseudomonadati</taxon>
        <taxon>Acidobacteriota</taxon>
        <taxon>Terriglobia</taxon>
        <taxon>Terriglobales</taxon>
        <taxon>Candidatus Korobacteraceae</taxon>
        <taxon>Candidatus Korobacter</taxon>
    </lineage>
</organism>
<dbReference type="PANTHER" id="PTHR43737:SF1">
    <property type="entry name" value="DUF1501 DOMAIN-CONTAINING PROTEIN"/>
    <property type="match status" value="1"/>
</dbReference>